<feature type="transmembrane region" description="Helical" evidence="5">
    <location>
        <begin position="338"/>
        <end position="358"/>
    </location>
</feature>
<feature type="transmembrane region" description="Helical" evidence="5">
    <location>
        <begin position="55"/>
        <end position="76"/>
    </location>
</feature>
<keyword evidence="4 5" id="KW-0472">Membrane</keyword>
<dbReference type="Pfam" id="PF04932">
    <property type="entry name" value="Wzy_C"/>
    <property type="match status" value="1"/>
</dbReference>
<comment type="subcellular location">
    <subcellularLocation>
        <location evidence="1">Membrane</location>
        <topology evidence="1">Multi-pass membrane protein</topology>
    </subcellularLocation>
</comment>
<evidence type="ECO:0000256" key="1">
    <source>
        <dbReference type="ARBA" id="ARBA00004141"/>
    </source>
</evidence>
<feature type="transmembrane region" description="Helical" evidence="5">
    <location>
        <begin position="179"/>
        <end position="205"/>
    </location>
</feature>
<evidence type="ECO:0000256" key="5">
    <source>
        <dbReference type="SAM" id="Phobius"/>
    </source>
</evidence>
<feature type="transmembrane region" description="Helical" evidence="5">
    <location>
        <begin position="217"/>
        <end position="250"/>
    </location>
</feature>
<feature type="domain" description="O-antigen ligase-related" evidence="6">
    <location>
        <begin position="304"/>
        <end position="467"/>
    </location>
</feature>
<evidence type="ECO:0000259" key="6">
    <source>
        <dbReference type="Pfam" id="PF04932"/>
    </source>
</evidence>
<feature type="transmembrane region" description="Helical" evidence="5">
    <location>
        <begin position="257"/>
        <end position="277"/>
    </location>
</feature>
<name>A0AAU7AWZ5_9ACTN</name>
<proteinExistence type="predicted"/>
<protein>
    <recommendedName>
        <fullName evidence="6">O-antigen ligase-related domain-containing protein</fullName>
    </recommendedName>
</protein>
<evidence type="ECO:0000256" key="4">
    <source>
        <dbReference type="ARBA" id="ARBA00023136"/>
    </source>
</evidence>
<dbReference type="PANTHER" id="PTHR37422:SF13">
    <property type="entry name" value="LIPOPOLYSACCHARIDE BIOSYNTHESIS PROTEIN PA4999-RELATED"/>
    <property type="match status" value="1"/>
</dbReference>
<gene>
    <name evidence="7" type="ORF">DSM112329_03026</name>
</gene>
<dbReference type="AlphaFoldDB" id="A0AAU7AWZ5"/>
<dbReference type="RefSeq" id="WP_354697401.1">
    <property type="nucleotide sequence ID" value="NZ_CP114014.1"/>
</dbReference>
<reference evidence="7" key="1">
    <citation type="submission" date="2022-12" db="EMBL/GenBank/DDBJ databases">
        <title>Paraconexibacter alkalitolerans sp. nov. and Baekduia alba sp. nov., isolated from soil and emended description of the genera Paraconexibacter (Chun et al., 2020) and Baekduia (An et al., 2020).</title>
        <authorList>
            <person name="Vieira S."/>
            <person name="Huber K.J."/>
            <person name="Geppert A."/>
            <person name="Wolf J."/>
            <person name="Neumann-Schaal M."/>
            <person name="Muesken M."/>
            <person name="Overmann J."/>
        </authorList>
    </citation>
    <scope>NUCLEOTIDE SEQUENCE</scope>
    <source>
        <strain evidence="7">AEG42_29</strain>
    </source>
</reference>
<feature type="transmembrane region" description="Helical" evidence="5">
    <location>
        <begin position="25"/>
        <end position="43"/>
    </location>
</feature>
<feature type="transmembrane region" description="Helical" evidence="5">
    <location>
        <begin position="82"/>
        <end position="101"/>
    </location>
</feature>
<feature type="transmembrane region" description="Helical" evidence="5">
    <location>
        <begin position="459"/>
        <end position="481"/>
    </location>
</feature>
<dbReference type="GO" id="GO:0016020">
    <property type="term" value="C:membrane"/>
    <property type="evidence" value="ECO:0007669"/>
    <property type="project" value="UniProtKB-SubCell"/>
</dbReference>
<dbReference type="InterPro" id="IPR051533">
    <property type="entry name" value="WaaL-like"/>
</dbReference>
<feature type="transmembrane region" description="Helical" evidence="5">
    <location>
        <begin position="297"/>
        <end position="317"/>
    </location>
</feature>
<dbReference type="InterPro" id="IPR007016">
    <property type="entry name" value="O-antigen_ligase-rel_domated"/>
</dbReference>
<sequence>MTADAETLPPQASTTAPVPGPARTALWAAPVLCVATVVLALWSTYRDGGYFADDVAAVTTLTLVACGVGLLVVGPSWRPTRGALVCVGAAVGLTLWTALSASWSPDPEGATLAARRDLGYAAFLLLALLGVGNGRRAALLVQLVVLLLVGVCVVALLSRLRPSLFDVDPQLLQVSQGRLAFPVGYWNGLGAVAAMAVMGCLGLAADAREHPAVRAAGAAGGTIAGCVLYLTISRGAGLALAAALVVVLVLSPRRVRLAVSGVLMLATVTAGVLVLSADRILVDEPGTLAAQEDAGRPVLVALLAIALGAALVQLALTRVSALNRTHRHVSHYSPRSRAATGYAVCAGLVVVLLVGVYATSADTLEGQAANGTFGVRGFVDRQYDAFMDTSKPPPVGTERLASARSSRSEAYEVAINGFQANPLAGDGAAGYEVRWYRERTVPESFRNAHSLELETASELGLVGLLLLGAMLAPLVGGMRGLRRATGGLTRSQAAAAGGVLTVWLVHSALDWDWQLGSVTLPALACGAAMLARGQRQPAASTAGMVARRRHTGS</sequence>
<dbReference type="KEGG" id="parq:DSM112329_03026"/>
<evidence type="ECO:0000256" key="3">
    <source>
        <dbReference type="ARBA" id="ARBA00022989"/>
    </source>
</evidence>
<dbReference type="PANTHER" id="PTHR37422">
    <property type="entry name" value="TEICHURONIC ACID BIOSYNTHESIS PROTEIN TUAE"/>
    <property type="match status" value="1"/>
</dbReference>
<feature type="transmembrane region" description="Helical" evidence="5">
    <location>
        <begin position="113"/>
        <end position="131"/>
    </location>
</feature>
<organism evidence="7">
    <name type="scientific">Paraconexibacter sp. AEG42_29</name>
    <dbReference type="NCBI Taxonomy" id="2997339"/>
    <lineage>
        <taxon>Bacteria</taxon>
        <taxon>Bacillati</taxon>
        <taxon>Actinomycetota</taxon>
        <taxon>Thermoleophilia</taxon>
        <taxon>Solirubrobacterales</taxon>
        <taxon>Paraconexibacteraceae</taxon>
        <taxon>Paraconexibacter</taxon>
    </lineage>
</organism>
<evidence type="ECO:0000256" key="2">
    <source>
        <dbReference type="ARBA" id="ARBA00022692"/>
    </source>
</evidence>
<accession>A0AAU7AWZ5</accession>
<feature type="transmembrane region" description="Helical" evidence="5">
    <location>
        <begin position="137"/>
        <end position="158"/>
    </location>
</feature>
<evidence type="ECO:0000313" key="7">
    <source>
        <dbReference type="EMBL" id="XAY06163.1"/>
    </source>
</evidence>
<dbReference type="EMBL" id="CP114014">
    <property type="protein sequence ID" value="XAY06163.1"/>
    <property type="molecule type" value="Genomic_DNA"/>
</dbReference>
<keyword evidence="3 5" id="KW-1133">Transmembrane helix</keyword>
<keyword evidence="2 5" id="KW-0812">Transmembrane</keyword>